<reference evidence="1" key="1">
    <citation type="journal article" date="2020" name="Stud. Mycol.">
        <title>101 Dothideomycetes genomes: a test case for predicting lifestyles and emergence of pathogens.</title>
        <authorList>
            <person name="Haridas S."/>
            <person name="Albert R."/>
            <person name="Binder M."/>
            <person name="Bloem J."/>
            <person name="Labutti K."/>
            <person name="Salamov A."/>
            <person name="Andreopoulos B."/>
            <person name="Baker S."/>
            <person name="Barry K."/>
            <person name="Bills G."/>
            <person name="Bluhm B."/>
            <person name="Cannon C."/>
            <person name="Castanera R."/>
            <person name="Culley D."/>
            <person name="Daum C."/>
            <person name="Ezra D."/>
            <person name="Gonzalez J."/>
            <person name="Henrissat B."/>
            <person name="Kuo A."/>
            <person name="Liang C."/>
            <person name="Lipzen A."/>
            <person name="Lutzoni F."/>
            <person name="Magnuson J."/>
            <person name="Mondo S."/>
            <person name="Nolan M."/>
            <person name="Ohm R."/>
            <person name="Pangilinan J."/>
            <person name="Park H.-J."/>
            <person name="Ramirez L."/>
            <person name="Alfaro M."/>
            <person name="Sun H."/>
            <person name="Tritt A."/>
            <person name="Yoshinaga Y."/>
            <person name="Zwiers L.-H."/>
            <person name="Turgeon B."/>
            <person name="Goodwin S."/>
            <person name="Spatafora J."/>
            <person name="Crous P."/>
            <person name="Grigoriev I."/>
        </authorList>
    </citation>
    <scope>NUCLEOTIDE SEQUENCE</scope>
    <source>
        <strain evidence="1">CBS 175.79</strain>
    </source>
</reference>
<evidence type="ECO:0000313" key="2">
    <source>
        <dbReference type="Proteomes" id="UP000799778"/>
    </source>
</evidence>
<proteinExistence type="predicted"/>
<gene>
    <name evidence="1" type="ORF">BU24DRAFT_111276</name>
</gene>
<dbReference type="RefSeq" id="XP_033387384.1">
    <property type="nucleotide sequence ID" value="XM_033520800.1"/>
</dbReference>
<dbReference type="Proteomes" id="UP000799778">
    <property type="component" value="Unassembled WGS sequence"/>
</dbReference>
<dbReference type="EMBL" id="ML978067">
    <property type="protein sequence ID" value="KAF2019045.1"/>
    <property type="molecule type" value="Genomic_DNA"/>
</dbReference>
<evidence type="ECO:0000313" key="1">
    <source>
        <dbReference type="EMBL" id="KAF2019045.1"/>
    </source>
</evidence>
<name>A0A6A5Y0I2_9PLEO</name>
<organism evidence="1 2">
    <name type="scientific">Aaosphaeria arxii CBS 175.79</name>
    <dbReference type="NCBI Taxonomy" id="1450172"/>
    <lineage>
        <taxon>Eukaryota</taxon>
        <taxon>Fungi</taxon>
        <taxon>Dikarya</taxon>
        <taxon>Ascomycota</taxon>
        <taxon>Pezizomycotina</taxon>
        <taxon>Dothideomycetes</taxon>
        <taxon>Pleosporomycetidae</taxon>
        <taxon>Pleosporales</taxon>
        <taxon>Pleosporales incertae sedis</taxon>
        <taxon>Aaosphaeria</taxon>
    </lineage>
</organism>
<dbReference type="GeneID" id="54278197"/>
<sequence length="173" mass="19330">MVVVVGGRDAGGTSRVRPSISTQWRTTRGGDDFTFCAGLHANCIIHLHRCLHTQHGIQGTLYLEDQLTAIASTAFTESVGWHAARKGWGWPLVPLLFRTQPQTRIQIKGRFIGGEVERRGEIDRSSFTYLAYYMPGLSVRMSGCLSICTVYVCLFACLPYKEVCKNKDPTDSW</sequence>
<dbReference type="AlphaFoldDB" id="A0A6A5Y0I2"/>
<keyword evidence="2" id="KW-1185">Reference proteome</keyword>
<protein>
    <submittedName>
        <fullName evidence="1">Uncharacterized protein</fullName>
    </submittedName>
</protein>
<accession>A0A6A5Y0I2</accession>